<feature type="region of interest" description="Disordered" evidence="1">
    <location>
        <begin position="991"/>
        <end position="1011"/>
    </location>
</feature>
<organism evidence="2 3">
    <name type="scientific">Favolaschia claudopus</name>
    <dbReference type="NCBI Taxonomy" id="2862362"/>
    <lineage>
        <taxon>Eukaryota</taxon>
        <taxon>Fungi</taxon>
        <taxon>Dikarya</taxon>
        <taxon>Basidiomycota</taxon>
        <taxon>Agaricomycotina</taxon>
        <taxon>Agaricomycetes</taxon>
        <taxon>Agaricomycetidae</taxon>
        <taxon>Agaricales</taxon>
        <taxon>Marasmiineae</taxon>
        <taxon>Mycenaceae</taxon>
        <taxon>Favolaschia</taxon>
    </lineage>
</organism>
<evidence type="ECO:0000313" key="2">
    <source>
        <dbReference type="EMBL" id="KAK7020388.1"/>
    </source>
</evidence>
<keyword evidence="3" id="KW-1185">Reference proteome</keyword>
<dbReference type="PANTHER" id="PTHR37535">
    <property type="entry name" value="FLUG DOMAIN PROTEIN"/>
    <property type="match status" value="1"/>
</dbReference>
<accession>A0AAW0B4Q6</accession>
<evidence type="ECO:0008006" key="4">
    <source>
        <dbReference type="Google" id="ProtNLM"/>
    </source>
</evidence>
<dbReference type="Pfam" id="PF11917">
    <property type="entry name" value="DUF3435"/>
    <property type="match status" value="1"/>
</dbReference>
<protein>
    <recommendedName>
        <fullName evidence="4">C2H2-type domain-containing protein</fullName>
    </recommendedName>
</protein>
<comment type="caution">
    <text evidence="2">The sequence shown here is derived from an EMBL/GenBank/DDBJ whole genome shotgun (WGS) entry which is preliminary data.</text>
</comment>
<dbReference type="InterPro" id="IPR021842">
    <property type="entry name" value="DUF3435"/>
</dbReference>
<dbReference type="EMBL" id="JAWWNJ010000041">
    <property type="protein sequence ID" value="KAK7020388.1"/>
    <property type="molecule type" value="Genomic_DNA"/>
</dbReference>
<evidence type="ECO:0000256" key="1">
    <source>
        <dbReference type="SAM" id="MobiDB-lite"/>
    </source>
</evidence>
<name>A0AAW0B4Q6_9AGAR</name>
<sequence length="1051" mass="119703">MPRLSRGRISDEQSAAQRLAEADDKTRHLMTRPLKGIDHVRIIKKPTLVRHERVFALWRKFVAQHPDKDALPSEIKDGAVLPAHDTTKEFIRYMGYTLQGKLGIYVVKNTIRSSLYTFFALWRQRAHLTVPKDYRTRTMDYLNSADFKATSNLTTAAREKATANLVDLEILIRGMLDDKRYIRTHRSRCDVIYSSLISALSSERPGAIVESNCYRGSNEALYWGDHEFWIIPNPNDPLRPFVALVLKINLLKKYRDDDSYFKYFFLIMEPDSHRHVDGLMYALILALKDQIFQDVTTIEEIFFPTHPCTTAHKLAIKESALKQPVCRRQVYGNGKWTTSLDQALAYSAAAHILKQISLFLGFIMWFTFYCFRRCSANNMNAALPEDERRRMMGQDPNSNQFFESYQSRLAAIDLGAILADRHETSPENMHAMKTVMGMSKGRDPNAPISLSVAEINELNADPELVQFRIERKQIVARIKQEEFELMRLLSQEDDEAFEAQQHLILDLRGQVRILDTKHNVIVSRETRAIVTDKRKRYFADASRRILQGITPIERVPLAAVQNIPKAPSTSISTAPGTENVPVASTSGGRRLASTASNDPMDLVRELVYNFTLENAGAPHFVACVNAFLALPERPVPLCFPGESPTAEGRCPVPTCNIECTSALTNHGGLNVASHIHRCLMAQQRTEVKEEAEKSYTPRACDWVGCASKDAVWPSRIAFCEHVEGHVRTVSQGRRSFEKGQRSNLPICRWRNNDGERCEEDDFDDLQLHLAVSHDINVSVEIAVDYCAICGESFVDFDGDGGIWRDHSAEHFETLFAPFNERFEGKVDFAQHGVLHGKDVDNYIEFENGEGFGGERPEFHGHIEHQVPLAPGFCPLCVYNEDLPMEKRMMQFHRNQEFRTHLQRHEREITYDEEPRVCPVPSCGTTTFDSHKLLEHFVEYHRVPICGSTKATKVRRLRLPEGPQPESVFVLPLSKSKGKGRAVEDTALKGVDESESFPTSSTAASKRRIAKRKQKRGRCERCWVQFPMRPFLNLLIFIPNHGNLPRTIPDHV</sequence>
<evidence type="ECO:0000313" key="3">
    <source>
        <dbReference type="Proteomes" id="UP001362999"/>
    </source>
</evidence>
<proteinExistence type="predicted"/>
<reference evidence="2 3" key="1">
    <citation type="journal article" date="2024" name="J Genomics">
        <title>Draft genome sequencing and assembly of Favolaschia claudopus CIRM-BRFM 2984 isolated from oak limbs.</title>
        <authorList>
            <person name="Navarro D."/>
            <person name="Drula E."/>
            <person name="Chaduli D."/>
            <person name="Cazenave R."/>
            <person name="Ahrendt S."/>
            <person name="Wang J."/>
            <person name="Lipzen A."/>
            <person name="Daum C."/>
            <person name="Barry K."/>
            <person name="Grigoriev I.V."/>
            <person name="Favel A."/>
            <person name="Rosso M.N."/>
            <person name="Martin F."/>
        </authorList>
    </citation>
    <scope>NUCLEOTIDE SEQUENCE [LARGE SCALE GENOMIC DNA]</scope>
    <source>
        <strain evidence="2 3">CIRM-BRFM 2984</strain>
    </source>
</reference>
<feature type="compositionally biased region" description="Polar residues" evidence="1">
    <location>
        <begin position="567"/>
        <end position="595"/>
    </location>
</feature>
<dbReference type="AlphaFoldDB" id="A0AAW0B4Q6"/>
<dbReference type="PANTHER" id="PTHR37535:SF3">
    <property type="entry name" value="FLUG DOMAIN-CONTAINING PROTEIN"/>
    <property type="match status" value="1"/>
</dbReference>
<dbReference type="Proteomes" id="UP001362999">
    <property type="component" value="Unassembled WGS sequence"/>
</dbReference>
<feature type="region of interest" description="Disordered" evidence="1">
    <location>
        <begin position="566"/>
        <end position="595"/>
    </location>
</feature>
<gene>
    <name evidence="2" type="ORF">R3P38DRAFT_3272261</name>
</gene>